<dbReference type="SUPFAM" id="SSF56300">
    <property type="entry name" value="Metallo-dependent phosphatases"/>
    <property type="match status" value="1"/>
</dbReference>
<dbReference type="GO" id="GO:0008254">
    <property type="term" value="F:3'-nucleotidase activity"/>
    <property type="evidence" value="ECO:0007669"/>
    <property type="project" value="UniProtKB-EC"/>
</dbReference>
<dbReference type="GO" id="GO:0030288">
    <property type="term" value="C:outer membrane-bounded periplasmic space"/>
    <property type="evidence" value="ECO:0007669"/>
    <property type="project" value="TreeGrafter"/>
</dbReference>
<dbReference type="GO" id="GO:0000166">
    <property type="term" value="F:nucleotide binding"/>
    <property type="evidence" value="ECO:0007669"/>
    <property type="project" value="UniProtKB-KW"/>
</dbReference>
<comment type="catalytic activity">
    <reaction evidence="1">
        <text>a ribonucleoside 3'-phosphate + H2O = a ribonucleoside + phosphate</text>
        <dbReference type="Rhea" id="RHEA:10144"/>
        <dbReference type="ChEBI" id="CHEBI:13197"/>
        <dbReference type="ChEBI" id="CHEBI:15377"/>
        <dbReference type="ChEBI" id="CHEBI:18254"/>
        <dbReference type="ChEBI" id="CHEBI:43474"/>
        <dbReference type="EC" id="3.1.3.6"/>
    </reaction>
</comment>
<reference evidence="14 15" key="2">
    <citation type="journal article" date="2016" name="Int. J. Syst. Evol. Microbiol.">
        <title>Paenibacillus bovis sp. nov., isolated from raw yak (Bos grunniens) milk.</title>
        <authorList>
            <person name="Gao C."/>
            <person name="Han J."/>
            <person name="Liu Z."/>
            <person name="Xu X."/>
            <person name="Hang F."/>
            <person name="Wu Z."/>
        </authorList>
    </citation>
    <scope>NUCLEOTIDE SEQUENCE [LARGE SCALE GENOMIC DNA]</scope>
    <source>
        <strain evidence="14 15">BD3526</strain>
    </source>
</reference>
<dbReference type="KEGG" id="pbv:AR543_10660"/>
<dbReference type="InterPro" id="IPR006179">
    <property type="entry name" value="5_nucleotidase/apyrase"/>
</dbReference>
<dbReference type="InterPro" id="IPR004843">
    <property type="entry name" value="Calcineurin-like_PHP"/>
</dbReference>
<dbReference type="GO" id="GO:0009166">
    <property type="term" value="P:nucleotide catabolic process"/>
    <property type="evidence" value="ECO:0007669"/>
    <property type="project" value="InterPro"/>
</dbReference>
<comment type="cofactor">
    <cofactor evidence="3">
        <name>a divalent metal cation</name>
        <dbReference type="ChEBI" id="CHEBI:60240"/>
    </cofactor>
</comment>
<dbReference type="InterPro" id="IPR008334">
    <property type="entry name" value="5'-Nucleotdase_C"/>
</dbReference>
<evidence type="ECO:0000256" key="5">
    <source>
        <dbReference type="ARBA" id="ARBA00006654"/>
    </source>
</evidence>
<feature type="domain" description="Calcineurin-like phosphoesterase" evidence="12">
    <location>
        <begin position="25"/>
        <end position="290"/>
    </location>
</feature>
<keyword evidence="6" id="KW-0479">Metal-binding</keyword>
<keyword evidence="15" id="KW-1185">Reference proteome</keyword>
<evidence type="ECO:0000256" key="10">
    <source>
        <dbReference type="ARBA" id="ARBA00023268"/>
    </source>
</evidence>
<evidence type="ECO:0000256" key="2">
    <source>
        <dbReference type="ARBA" id="ARBA00001730"/>
    </source>
</evidence>
<keyword evidence="10" id="KW-0511">Multifunctional enzyme</keyword>
<evidence type="ECO:0000256" key="9">
    <source>
        <dbReference type="ARBA" id="ARBA00022801"/>
    </source>
</evidence>
<evidence type="ECO:0000259" key="12">
    <source>
        <dbReference type="Pfam" id="PF00149"/>
    </source>
</evidence>
<dbReference type="NCBIfam" id="NF006938">
    <property type="entry name" value="PRK09420.1"/>
    <property type="match status" value="1"/>
</dbReference>
<name>A0A172ZNG2_9BACL</name>
<dbReference type="Gene3D" id="3.90.780.10">
    <property type="entry name" value="5'-Nucleotidase, C-terminal domain"/>
    <property type="match status" value="1"/>
</dbReference>
<dbReference type="Pfam" id="PF00149">
    <property type="entry name" value="Metallophos"/>
    <property type="match status" value="1"/>
</dbReference>
<evidence type="ECO:0000256" key="7">
    <source>
        <dbReference type="ARBA" id="ARBA00022729"/>
    </source>
</evidence>
<dbReference type="STRING" id="1616788.AR543_10660"/>
<dbReference type="PRINTS" id="PR01607">
    <property type="entry name" value="APYRASEFAMLY"/>
</dbReference>
<proteinExistence type="inferred from homology"/>
<sequence length="684" mass="75130">MPGATTIAGYNQPKTTDAVANYQLRLMATTDLHVALTGYDYYRNIDTGDMGLSRTALLIHQAREEVYNHLLLDNGDIIQGNPVGDYAASSLFWQQPISREDSHRSNDSVLSTDPNTMANDAIGVHPMIHLMNLLQYDAATVGNHEFNYGLDYLEQCLAGAEFPYTNANVYRTPAGQPPTPLLQPYLILSREMQGEHGESALLNIGIIGLVPPQILNWDKGHLEGNVSVQDMVETAEAMVPHLQAAGADIIVLLAHTGYMEDSDPSISENAALPLSRISGVDALIFGHAHKRYPGEEFAGRPGVDLEKGTINGVPAVEPGVWGSHLGIIDLDLQYIAGQWKVVDGHAMLRSVSDDLTDTDADQQLQEAARTAHKRTLAYIRTPVGRTSEPLYSYFALVMDNPVVQIINDAQLWYAHKMLKGTEYADMPLLSAASAFKTGGRYGAGHYTDIPSGELTLQHISDIYSYANTLCAVRLNGDELREWLEWSAGLFNKIDPLGQAEQELINPAFSPFNFDVIDGISYLIDVSSPARYDASGQLVQPDGRRIRHLRYQGTPVTEDMEFIIITNQYRAYTTVLANPDGQRIVLDAQIENRDVVSAYVRQQGMVAPQADYNWSITLGTREHLAADRVSLLSEDQDQQTANDSSITAVFSSSAAAAVWVDTYPQLSVISPEAGGFTRYGIRLNS</sequence>
<evidence type="ECO:0000256" key="1">
    <source>
        <dbReference type="ARBA" id="ARBA00000527"/>
    </source>
</evidence>
<dbReference type="GO" id="GO:0008663">
    <property type="term" value="F:2',3'-cyclic-nucleotide 2'-phosphodiesterase activity"/>
    <property type="evidence" value="ECO:0007669"/>
    <property type="project" value="UniProtKB-EC"/>
</dbReference>
<dbReference type="InterPro" id="IPR029052">
    <property type="entry name" value="Metallo-depent_PP-like"/>
</dbReference>
<reference evidence="15" key="1">
    <citation type="submission" date="2015-10" db="EMBL/GenBank/DDBJ databases">
        <title>Genome of Paenibacillus bovis sp. nov.</title>
        <authorList>
            <person name="Wu Z."/>
            <person name="Gao C."/>
            <person name="Liu Z."/>
            <person name="Zheng H."/>
        </authorList>
    </citation>
    <scope>NUCLEOTIDE SEQUENCE [LARGE SCALE GENOMIC DNA]</scope>
    <source>
        <strain evidence="15">BD3526</strain>
    </source>
</reference>
<dbReference type="CDD" id="cd07410">
    <property type="entry name" value="MPP_CpdB_N"/>
    <property type="match status" value="1"/>
</dbReference>
<dbReference type="InterPro" id="IPR041827">
    <property type="entry name" value="CpdB_N"/>
</dbReference>
<comment type="catalytic activity">
    <reaction evidence="2">
        <text>a nucleoside 2',3'-cyclic phosphate + H2O = a nucleoside 3'-phosphate + H(+)</text>
        <dbReference type="Rhea" id="RHEA:19621"/>
        <dbReference type="ChEBI" id="CHEBI:15377"/>
        <dbReference type="ChEBI" id="CHEBI:15378"/>
        <dbReference type="ChEBI" id="CHEBI:66949"/>
        <dbReference type="ChEBI" id="CHEBI:66954"/>
        <dbReference type="EC" id="3.1.4.16"/>
    </reaction>
</comment>
<dbReference type="InterPro" id="IPR006146">
    <property type="entry name" value="5'-Nucleotdase_CS"/>
</dbReference>
<dbReference type="Gene3D" id="3.60.21.10">
    <property type="match status" value="1"/>
</dbReference>
<dbReference type="PANTHER" id="PTHR11575:SF6">
    <property type="entry name" value="2',3'-CYCLIC-NUCLEOTIDE 2'-PHOSPHODIESTERASE_3'-NUCLEOTIDASE"/>
    <property type="match status" value="1"/>
</dbReference>
<evidence type="ECO:0000313" key="14">
    <source>
        <dbReference type="EMBL" id="ANF98750.1"/>
    </source>
</evidence>
<keyword evidence="7" id="KW-0732">Signal</keyword>
<evidence type="ECO:0000256" key="6">
    <source>
        <dbReference type="ARBA" id="ARBA00022723"/>
    </source>
</evidence>
<comment type="subcellular location">
    <subcellularLocation>
        <location evidence="4">Cell envelope</location>
    </subcellularLocation>
</comment>
<evidence type="ECO:0000256" key="4">
    <source>
        <dbReference type="ARBA" id="ARBA00004196"/>
    </source>
</evidence>
<dbReference type="SUPFAM" id="SSF55816">
    <property type="entry name" value="5'-nucleotidase (syn. UDP-sugar hydrolase), C-terminal domain"/>
    <property type="match status" value="1"/>
</dbReference>
<dbReference type="EMBL" id="CP013023">
    <property type="protein sequence ID" value="ANF98750.1"/>
    <property type="molecule type" value="Genomic_DNA"/>
</dbReference>
<dbReference type="Proteomes" id="UP000078148">
    <property type="component" value="Chromosome"/>
</dbReference>
<dbReference type="AlphaFoldDB" id="A0A172ZNG2"/>
<dbReference type="GO" id="GO:0046872">
    <property type="term" value="F:metal ion binding"/>
    <property type="evidence" value="ECO:0007669"/>
    <property type="project" value="UniProtKB-KW"/>
</dbReference>
<keyword evidence="9 11" id="KW-0378">Hydrolase</keyword>
<evidence type="ECO:0000256" key="8">
    <source>
        <dbReference type="ARBA" id="ARBA00022741"/>
    </source>
</evidence>
<gene>
    <name evidence="14" type="primary">cpdB</name>
    <name evidence="14" type="ORF">AR543_10660</name>
</gene>
<keyword evidence="8 11" id="KW-0547">Nucleotide-binding</keyword>
<evidence type="ECO:0000256" key="3">
    <source>
        <dbReference type="ARBA" id="ARBA00001968"/>
    </source>
</evidence>
<dbReference type="InterPro" id="IPR036907">
    <property type="entry name" value="5'-Nucleotdase_C_sf"/>
</dbReference>
<dbReference type="PANTHER" id="PTHR11575">
    <property type="entry name" value="5'-NUCLEOTIDASE-RELATED"/>
    <property type="match status" value="1"/>
</dbReference>
<feature type="domain" description="5'-Nucleotidase C-terminal" evidence="13">
    <location>
        <begin position="384"/>
        <end position="570"/>
    </location>
</feature>
<comment type="similarity">
    <text evidence="5 11">Belongs to the 5'-nucleotidase family.</text>
</comment>
<dbReference type="PROSITE" id="PS00786">
    <property type="entry name" value="5_NUCLEOTIDASE_2"/>
    <property type="match status" value="1"/>
</dbReference>
<evidence type="ECO:0000313" key="15">
    <source>
        <dbReference type="Proteomes" id="UP000078148"/>
    </source>
</evidence>
<accession>A0A172ZNG2</accession>
<evidence type="ECO:0000256" key="11">
    <source>
        <dbReference type="RuleBase" id="RU362119"/>
    </source>
</evidence>
<evidence type="ECO:0000259" key="13">
    <source>
        <dbReference type="Pfam" id="PF02872"/>
    </source>
</evidence>
<dbReference type="Pfam" id="PF02872">
    <property type="entry name" value="5_nucleotid_C"/>
    <property type="match status" value="1"/>
</dbReference>
<organism evidence="14 15">
    <name type="scientific">Paenibacillus bovis</name>
    <dbReference type="NCBI Taxonomy" id="1616788"/>
    <lineage>
        <taxon>Bacteria</taxon>
        <taxon>Bacillati</taxon>
        <taxon>Bacillota</taxon>
        <taxon>Bacilli</taxon>
        <taxon>Bacillales</taxon>
        <taxon>Paenibacillaceae</taxon>
        <taxon>Paenibacillus</taxon>
    </lineage>
</organism>
<protein>
    <submittedName>
        <fullName evidence="14">2',3'-cyclic-nucleotide 2'-phosphodiesterase</fullName>
    </submittedName>
</protein>